<protein>
    <recommendedName>
        <fullName evidence="4">tRNA(Met) cytidine acetate ligase</fullName>
        <ecNumber evidence="4">6.3.4.-</ecNumber>
    </recommendedName>
</protein>
<evidence type="ECO:0000256" key="2">
    <source>
        <dbReference type="ARBA" id="ARBA00022598"/>
    </source>
</evidence>
<evidence type="ECO:0000313" key="7">
    <source>
        <dbReference type="Proteomes" id="UP000034029"/>
    </source>
</evidence>
<dbReference type="Proteomes" id="UP000034029">
    <property type="component" value="Chromosome"/>
</dbReference>
<dbReference type="Gene3D" id="3.40.50.620">
    <property type="entry name" value="HUPs"/>
    <property type="match status" value="1"/>
</dbReference>
<keyword evidence="3 4" id="KW-0819">tRNA processing</keyword>
<dbReference type="SUPFAM" id="SSF52374">
    <property type="entry name" value="Nucleotidylyl transferase"/>
    <property type="match status" value="1"/>
</dbReference>
<dbReference type="AlphaFoldDB" id="A0A0F7HLI3"/>
<keyword evidence="4" id="KW-0963">Cytoplasm</keyword>
<comment type="similarity">
    <text evidence="4">Belongs to the TmcAL family.</text>
</comment>
<keyword evidence="4" id="KW-0067">ATP-binding</keyword>
<feature type="binding site" evidence="4">
    <location>
        <begin position="7"/>
        <end position="20"/>
    </location>
    <ligand>
        <name>ATP</name>
        <dbReference type="ChEBI" id="CHEBI:30616"/>
    </ligand>
</feature>
<dbReference type="OrthoDB" id="9769796at2"/>
<feature type="binding site" evidence="4">
    <location>
        <position position="177"/>
    </location>
    <ligand>
        <name>ATP</name>
        <dbReference type="ChEBI" id="CHEBI:30616"/>
    </ligand>
</feature>
<dbReference type="EC" id="6.3.4.-" evidence="4"/>
<dbReference type="GO" id="GO:0006400">
    <property type="term" value="P:tRNA modification"/>
    <property type="evidence" value="ECO:0007669"/>
    <property type="project" value="UniProtKB-UniRule"/>
</dbReference>
<sequence length="382" mass="43275">MIITSLITEYNPFHNGHIHHIEASRRLTGADVVIAIMSGNFTQRGEIAITDKFTRAEAAVRHVDLVVELPLYNAVSFADDFALGGVHIAKLLGSTNIVFGSESGDIEDLKHVYRELKETDIQDRMNALMKEGFSYPRAVNESIGGNVFKGANNTLGLSYIRAIDTLGARIEPLTIPRLGNRFNDEALSESRFSSATSLRRALNENRLEEAMRYMPELLARNIMAGTVLSNENIFDTLKIIISRCSHSELRNIYMMTEGLEYRIKDRIRQHDSYDSFINSVKTKRYTRTRLNRLMISILLNITEDRMRAYTLPDTIRVLAMNETGQKYLKQLPRDLEVITNVNSKNRNSIQAEIAATDIYNVFAKSDRHDFNTPVIIAGRTSP</sequence>
<comment type="caution">
    <text evidence="4">Lacks conserved residue(s) required for the propagation of feature annotation.</text>
</comment>
<comment type="catalytic activity">
    <reaction evidence="4">
        <text>cytidine(34) in elongator tRNA(Met) + acetate + ATP = N(4)-acetylcytidine(34) in elongator tRNA(Met) + AMP + diphosphate</text>
        <dbReference type="Rhea" id="RHEA:58144"/>
        <dbReference type="Rhea" id="RHEA-COMP:10693"/>
        <dbReference type="Rhea" id="RHEA-COMP:10694"/>
        <dbReference type="ChEBI" id="CHEBI:30089"/>
        <dbReference type="ChEBI" id="CHEBI:30616"/>
        <dbReference type="ChEBI" id="CHEBI:33019"/>
        <dbReference type="ChEBI" id="CHEBI:74900"/>
        <dbReference type="ChEBI" id="CHEBI:82748"/>
        <dbReference type="ChEBI" id="CHEBI:456215"/>
    </reaction>
</comment>
<dbReference type="GO" id="GO:0005737">
    <property type="term" value="C:cytoplasm"/>
    <property type="evidence" value="ECO:0007669"/>
    <property type="project" value="UniProtKB-SubCell"/>
</dbReference>
<keyword evidence="1 4" id="KW-0820">tRNA-binding</keyword>
<keyword evidence="7" id="KW-1185">Reference proteome</keyword>
<evidence type="ECO:0000256" key="3">
    <source>
        <dbReference type="ARBA" id="ARBA00022694"/>
    </source>
</evidence>
<keyword evidence="4" id="KW-0694">RNA-binding</keyword>
<dbReference type="Proteomes" id="UP000183090">
    <property type="component" value="Unassembled WGS sequence"/>
</dbReference>
<comment type="function">
    <text evidence="4">Catalyzes the formation of N(4)-acetylcytidine (ac(4)C) at the wobble position of elongator tRNA(Met), using acetate and ATP as substrates. First activates an acetate ion to form acetyladenylate (Ac-AMP) and then transfers the acetyl group to tRNA to form ac(4)C34.</text>
</comment>
<dbReference type="GO" id="GO:0000049">
    <property type="term" value="F:tRNA binding"/>
    <property type="evidence" value="ECO:0007669"/>
    <property type="project" value="UniProtKB-KW"/>
</dbReference>
<evidence type="ECO:0000256" key="1">
    <source>
        <dbReference type="ARBA" id="ARBA00022555"/>
    </source>
</evidence>
<dbReference type="NCBIfam" id="NF010191">
    <property type="entry name" value="PRK13670.1"/>
    <property type="match status" value="1"/>
</dbReference>
<comment type="subcellular location">
    <subcellularLocation>
        <location evidence="4">Cytoplasm</location>
    </subcellularLocation>
</comment>
<evidence type="ECO:0000313" key="6">
    <source>
        <dbReference type="EMBL" id="SFK54428.1"/>
    </source>
</evidence>
<evidence type="ECO:0000313" key="5">
    <source>
        <dbReference type="EMBL" id="AKG73694.1"/>
    </source>
</evidence>
<reference evidence="7" key="2">
    <citation type="submission" date="2015-04" db="EMBL/GenBank/DDBJ databases">
        <title>Complete genome sequence of Salinicoccus halodurans strain H3B36, isolated from the Qaidam basin of China.</title>
        <authorList>
            <person name="Ma Y."/>
            <person name="Jiang K."/>
            <person name="Xue Y."/>
        </authorList>
    </citation>
    <scope>NUCLEOTIDE SEQUENCE [LARGE SCALE GENOMIC DNA]</scope>
    <source>
        <strain evidence="7">H3B36</strain>
    </source>
</reference>
<dbReference type="EMBL" id="CP011366">
    <property type="protein sequence ID" value="AKG73694.1"/>
    <property type="molecule type" value="Genomic_DNA"/>
</dbReference>
<dbReference type="InterPro" id="IPR008513">
    <property type="entry name" value="tRNA(Met)_cyd_acetate_ligase"/>
</dbReference>
<feature type="binding site" evidence="4">
    <location>
        <position position="152"/>
    </location>
    <ligand>
        <name>ATP</name>
        <dbReference type="ChEBI" id="CHEBI:30616"/>
    </ligand>
</feature>
<dbReference type="KEGG" id="shv:AAT16_05365"/>
<gene>
    <name evidence="4" type="primary">tmcAL</name>
    <name evidence="5" type="ORF">AAT16_05365</name>
    <name evidence="6" type="ORF">SAMN05216235_0313</name>
</gene>
<name>A0A0F7HLI3_9STAP</name>
<feature type="binding site" evidence="4">
    <location>
        <position position="100"/>
    </location>
    <ligand>
        <name>ATP</name>
        <dbReference type="ChEBI" id="CHEBI:30616"/>
    </ligand>
</feature>
<dbReference type="GO" id="GO:0005524">
    <property type="term" value="F:ATP binding"/>
    <property type="evidence" value="ECO:0007669"/>
    <property type="project" value="UniProtKB-KW"/>
</dbReference>
<evidence type="ECO:0000313" key="8">
    <source>
        <dbReference type="Proteomes" id="UP000183090"/>
    </source>
</evidence>
<dbReference type="PANTHER" id="PTHR37825">
    <property type="entry name" value="TRNA(MET) CYTIDINE ACETATE LIGASE"/>
    <property type="match status" value="1"/>
</dbReference>
<reference evidence="6 8" key="3">
    <citation type="submission" date="2016-10" db="EMBL/GenBank/DDBJ databases">
        <authorList>
            <person name="Varghese N."/>
            <person name="Submissions S."/>
        </authorList>
    </citation>
    <scope>NUCLEOTIDE SEQUENCE [LARGE SCALE GENOMIC DNA]</scope>
    <source>
        <strain evidence="6 8">CGMCC 1.6501</strain>
    </source>
</reference>
<evidence type="ECO:0000256" key="4">
    <source>
        <dbReference type="HAMAP-Rule" id="MF_01539"/>
    </source>
</evidence>
<dbReference type="InterPro" id="IPR014729">
    <property type="entry name" value="Rossmann-like_a/b/a_fold"/>
</dbReference>
<accession>A0A0F7HLI3</accession>
<dbReference type="GO" id="GO:0016879">
    <property type="term" value="F:ligase activity, forming carbon-nitrogen bonds"/>
    <property type="evidence" value="ECO:0007669"/>
    <property type="project" value="UniProtKB-UniRule"/>
</dbReference>
<organism evidence="6 8">
    <name type="scientific">Salinicoccus halodurans</name>
    <dbReference type="NCBI Taxonomy" id="407035"/>
    <lineage>
        <taxon>Bacteria</taxon>
        <taxon>Bacillati</taxon>
        <taxon>Bacillota</taxon>
        <taxon>Bacilli</taxon>
        <taxon>Bacillales</taxon>
        <taxon>Staphylococcaceae</taxon>
        <taxon>Salinicoccus</taxon>
    </lineage>
</organism>
<dbReference type="HAMAP" id="MF_01539">
    <property type="entry name" value="TmcAL"/>
    <property type="match status" value="1"/>
</dbReference>
<dbReference type="EMBL" id="FOTB01000001">
    <property type="protein sequence ID" value="SFK54428.1"/>
    <property type="molecule type" value="Genomic_DNA"/>
</dbReference>
<reference evidence="5 7" key="1">
    <citation type="journal article" date="2015" name="Int. J. Syst. Evol. Microbiol.">
        <title>Complete genome sequence of Salinicoccus halodurans H3B36, isolated from the Qaidam Basin in China.</title>
        <authorList>
            <person name="Jiang K."/>
            <person name="Xue Y."/>
            <person name="Ma Y."/>
        </authorList>
    </citation>
    <scope>NUCLEOTIDE SEQUENCE [LARGE SCALE GENOMIC DNA]</scope>
    <source>
        <strain evidence="5 7">H3B36</strain>
    </source>
</reference>
<keyword evidence="4" id="KW-0547">Nucleotide-binding</keyword>
<dbReference type="Pfam" id="PF05636">
    <property type="entry name" value="HIGH_NTase1"/>
    <property type="match status" value="1"/>
</dbReference>
<proteinExistence type="inferred from homology"/>
<keyword evidence="2 4" id="KW-0436">Ligase</keyword>
<dbReference type="PANTHER" id="PTHR37825:SF1">
    <property type="entry name" value="TRNA(MET) CYTIDINE ACETATE LIGASE"/>
    <property type="match status" value="1"/>
</dbReference>
<dbReference type="RefSeq" id="WP_046789883.1">
    <property type="nucleotide sequence ID" value="NZ_CP011366.1"/>
</dbReference>